<dbReference type="Proteomes" id="UP000663868">
    <property type="component" value="Unassembled WGS sequence"/>
</dbReference>
<organism evidence="1 2">
    <name type="scientific">Adineta steineri</name>
    <dbReference type="NCBI Taxonomy" id="433720"/>
    <lineage>
        <taxon>Eukaryota</taxon>
        <taxon>Metazoa</taxon>
        <taxon>Spiralia</taxon>
        <taxon>Gnathifera</taxon>
        <taxon>Rotifera</taxon>
        <taxon>Eurotatoria</taxon>
        <taxon>Bdelloidea</taxon>
        <taxon>Adinetida</taxon>
        <taxon>Adinetidae</taxon>
        <taxon>Adineta</taxon>
    </lineage>
</organism>
<dbReference type="AlphaFoldDB" id="A0A819ZR86"/>
<comment type="caution">
    <text evidence="1">The sequence shown here is derived from an EMBL/GenBank/DDBJ whole genome shotgun (WGS) entry which is preliminary data.</text>
</comment>
<dbReference type="EMBL" id="CAJOBB010007120">
    <property type="protein sequence ID" value="CAF4178728.1"/>
    <property type="molecule type" value="Genomic_DNA"/>
</dbReference>
<feature type="non-terminal residue" evidence="1">
    <location>
        <position position="1"/>
    </location>
</feature>
<proteinExistence type="predicted"/>
<evidence type="ECO:0000313" key="1">
    <source>
        <dbReference type="EMBL" id="CAF4178728.1"/>
    </source>
</evidence>
<protein>
    <submittedName>
        <fullName evidence="1">Uncharacterized protein</fullName>
    </submittedName>
</protein>
<evidence type="ECO:0000313" key="2">
    <source>
        <dbReference type="Proteomes" id="UP000663868"/>
    </source>
</evidence>
<gene>
    <name evidence="1" type="ORF">KXQ929_LOCUS38820</name>
</gene>
<reference evidence="1" key="1">
    <citation type="submission" date="2021-02" db="EMBL/GenBank/DDBJ databases">
        <authorList>
            <person name="Nowell W R."/>
        </authorList>
    </citation>
    <scope>NUCLEOTIDE SEQUENCE</scope>
</reference>
<sequence>MDAAPQIYADKSDALTQQLIEEAKKNLGLNVDQSKIQVTKPSEENDDIIVSVPLVDTVKTTNEELKQNDIYVSYQCMDTEKLKGCFKVKLTNANEKEAEFALVDNEGNIIASKTATATTTSSGTPESWIICIWVNGVFQGDMNHNQQNFLYSLKPLTSIQLPDNSQIITTFEIKEIYDKIIQLQTKITDNVSQWDTTERQEFWLSIMNIWIELTKQSADITYNNLYLLTDCFNRISVLWQQCVESKSIIDINDNYTIEKAFSSCLMMLDISHIHNYLCKIDEISNETIVPFNVHLIL</sequence>
<accession>A0A819ZR86</accession>
<name>A0A819ZR86_9BILA</name>